<evidence type="ECO:0000313" key="4">
    <source>
        <dbReference type="Proteomes" id="UP001257739"/>
    </source>
</evidence>
<keyword evidence="4" id="KW-1185">Reference proteome</keyword>
<dbReference type="InterPro" id="IPR006094">
    <property type="entry name" value="Oxid_FAD_bind_N"/>
</dbReference>
<reference evidence="3 4" key="1">
    <citation type="submission" date="2023-07" db="EMBL/GenBank/DDBJ databases">
        <title>Sorghum-associated microbial communities from plants grown in Nebraska, USA.</title>
        <authorList>
            <person name="Schachtman D."/>
        </authorList>
    </citation>
    <scope>NUCLEOTIDE SEQUENCE [LARGE SCALE GENOMIC DNA]</scope>
    <source>
        <strain evidence="3 4">BE248</strain>
    </source>
</reference>
<dbReference type="InterPro" id="IPR010031">
    <property type="entry name" value="FAD_lactone_oxidase-like"/>
</dbReference>
<dbReference type="Proteomes" id="UP001257739">
    <property type="component" value="Unassembled WGS sequence"/>
</dbReference>
<dbReference type="EC" id="1.1.98.3" evidence="3"/>
<comment type="caution">
    <text evidence="3">The sequence shown here is derived from an EMBL/GenBank/DDBJ whole genome shotgun (WGS) entry which is preliminary data.</text>
</comment>
<dbReference type="InterPro" id="IPR016171">
    <property type="entry name" value="Vanillyl_alc_oxidase_C-sub2"/>
</dbReference>
<dbReference type="GO" id="GO:0016491">
    <property type="term" value="F:oxidoreductase activity"/>
    <property type="evidence" value="ECO:0007669"/>
    <property type="project" value="UniProtKB-KW"/>
</dbReference>
<dbReference type="PANTHER" id="PTHR43762:SF1">
    <property type="entry name" value="D-ARABINONO-1,4-LACTONE OXIDASE"/>
    <property type="match status" value="1"/>
</dbReference>
<dbReference type="InterPro" id="IPR016169">
    <property type="entry name" value="FAD-bd_PCMH_sub2"/>
</dbReference>
<keyword evidence="1 3" id="KW-0560">Oxidoreductase</keyword>
<gene>
    <name evidence="3" type="ORF">J2X11_001933</name>
</gene>
<dbReference type="Pfam" id="PF04030">
    <property type="entry name" value="ALO"/>
    <property type="match status" value="1"/>
</dbReference>
<accession>A0ABU1UPK6</accession>
<dbReference type="PROSITE" id="PS51387">
    <property type="entry name" value="FAD_PCMH"/>
    <property type="match status" value="1"/>
</dbReference>
<name>A0ABU1UPK6_9ACTN</name>
<dbReference type="InterPro" id="IPR036318">
    <property type="entry name" value="FAD-bd_PCMH-like_sf"/>
</dbReference>
<dbReference type="EMBL" id="JAVDWH010000001">
    <property type="protein sequence ID" value="MDR7087094.1"/>
    <property type="molecule type" value="Genomic_DNA"/>
</dbReference>
<dbReference type="SUPFAM" id="SSF56176">
    <property type="entry name" value="FAD-binding/transporter-associated domain-like"/>
    <property type="match status" value="1"/>
</dbReference>
<dbReference type="InterPro" id="IPR007173">
    <property type="entry name" value="ALO_C"/>
</dbReference>
<feature type="domain" description="FAD-binding PCMH-type" evidence="2">
    <location>
        <begin position="1"/>
        <end position="165"/>
    </location>
</feature>
<evidence type="ECO:0000313" key="3">
    <source>
        <dbReference type="EMBL" id="MDR7087094.1"/>
    </source>
</evidence>
<dbReference type="Gene3D" id="3.30.465.10">
    <property type="match status" value="1"/>
</dbReference>
<evidence type="ECO:0000259" key="2">
    <source>
        <dbReference type="PROSITE" id="PS51387"/>
    </source>
</evidence>
<dbReference type="RefSeq" id="WP_309970153.1">
    <property type="nucleotide sequence ID" value="NZ_JAVDWH010000001.1"/>
</dbReference>
<dbReference type="Pfam" id="PF01565">
    <property type="entry name" value="FAD_binding_4"/>
    <property type="match status" value="1"/>
</dbReference>
<sequence length="431" mass="47011">MARPTDVEALRDELKTVGERGLITRGLGRSYGDPAQNAGGTVLDLTDWDTILDVDTAAPNVRVQAGISLDRLLRALLPLGLWLPVVPGTRQVTVGGAIAADVHGKNHHVDGSFGNHVSEFDILLASGDIVTAAPDGDNAELFWATVGGMGLTGVVLEATIQLKEVETSYFVVDTDRTANLSQMLTALETGDDDYTYSVAWFDTATTGDSLGRGVIMRGNTASREALDPDQRRAALEFAAPQRGRVPFELPVGLVNRFSAKAFNALWYAKSPRHRTDEIQDITQFFHPLDIVGDWNRVYGPKGFCQYQFVVPFGEEAAFTTIVETIAQSDHVSSLNVLKRFGPGNRAPLSFPISGWTLAVDLPVRAGLDALLNHLDQLVLAAGGRIYLAKDSRISAATFAQMYPRLDEFRASRARFDPTHTFRSDLSRRLDL</sequence>
<dbReference type="Gene3D" id="1.10.45.10">
    <property type="entry name" value="Vanillyl-alcohol Oxidase, Chain A, domain 4"/>
    <property type="match status" value="1"/>
</dbReference>
<protein>
    <submittedName>
        <fullName evidence="3">Decaprenylphospho-beta-D-ribofuranose 2-oxidase</fullName>
        <ecNumber evidence="3">1.1.98.3</ecNumber>
    </submittedName>
</protein>
<dbReference type="PANTHER" id="PTHR43762">
    <property type="entry name" value="L-GULONOLACTONE OXIDASE"/>
    <property type="match status" value="1"/>
</dbReference>
<evidence type="ECO:0000256" key="1">
    <source>
        <dbReference type="ARBA" id="ARBA00023002"/>
    </source>
</evidence>
<dbReference type="InterPro" id="IPR016166">
    <property type="entry name" value="FAD-bd_PCMH"/>
</dbReference>
<proteinExistence type="predicted"/>
<organism evidence="3 4">
    <name type="scientific">Aeromicrobium panaciterrae</name>
    <dbReference type="NCBI Taxonomy" id="363861"/>
    <lineage>
        <taxon>Bacteria</taxon>
        <taxon>Bacillati</taxon>
        <taxon>Actinomycetota</taxon>
        <taxon>Actinomycetes</taxon>
        <taxon>Propionibacteriales</taxon>
        <taxon>Nocardioidaceae</taxon>
        <taxon>Aeromicrobium</taxon>
    </lineage>
</organism>